<feature type="transmembrane region" description="Helical" evidence="1">
    <location>
        <begin position="257"/>
        <end position="276"/>
    </location>
</feature>
<feature type="transmembrane region" description="Helical" evidence="1">
    <location>
        <begin position="98"/>
        <end position="131"/>
    </location>
</feature>
<dbReference type="EMBL" id="AGWJ02000026">
    <property type="protein sequence ID" value="EHO78087.1"/>
    <property type="molecule type" value="Genomic_DNA"/>
</dbReference>
<name>H1PXP9_9FUSO</name>
<organism evidence="2 3">
    <name type="scientific">Fusobacterium ulcerans 12-1B</name>
    <dbReference type="NCBI Taxonomy" id="457404"/>
    <lineage>
        <taxon>Bacteria</taxon>
        <taxon>Fusobacteriati</taxon>
        <taxon>Fusobacteriota</taxon>
        <taxon>Fusobacteriia</taxon>
        <taxon>Fusobacteriales</taxon>
        <taxon>Fusobacteriaceae</taxon>
        <taxon>Fusobacterium</taxon>
    </lineage>
</organism>
<accession>H1PXP9</accession>
<feature type="transmembrane region" description="Helical" evidence="1">
    <location>
        <begin position="57"/>
        <end position="77"/>
    </location>
</feature>
<keyword evidence="3" id="KW-1185">Reference proteome</keyword>
<dbReference type="PATRIC" id="fig|457404.5.peg.2923"/>
<dbReference type="GO" id="GO:0015128">
    <property type="term" value="F:gluconate transmembrane transporter activity"/>
    <property type="evidence" value="ECO:0007669"/>
    <property type="project" value="InterPro"/>
</dbReference>
<gene>
    <name evidence="2" type="ORF">HMPREF0402_03192</name>
</gene>
<sequence>MIQIIGLLIAMSVLVYLAFKNWGMIPASLVASILIILTNRMDFWEAFSVNYATALKNFVGTYLLMFFLGATFGNIMGESGAAKSISLKLMKLLGKERAILIIVLSAAILSYGGISLFVCVFAIYPIGVILFKEANISKELFPACMLFGCATFTMVATPGTPAISNIIPTNYFGTNAYAAPVLGIIATILMFIMGYYYLIWTNKRLQAKGIGFTPGPNDDEKTLSMSDTDDLPDWKISIFPLALVIVMIFVLKNLTSMYAVVIALACGVLVALLLFWKHLENPLKVVNQSATSSIISILNTAAIVGFGGVVQSSAGFTSIVDFALNLKMGPLVSAAIAVNIVAGITASSSGGLTVFMDALGAQYLKLAQISGISPAVLHRVCSIASSGLDSLPHSGATVTCIISSGLTHKQAYKYVFVTNCVVPIIALIIVVALASFGIVTN</sequence>
<dbReference type="PANTHER" id="PTHR30354">
    <property type="entry name" value="GNT FAMILY GLUCONATE TRANSPORTER"/>
    <property type="match status" value="1"/>
</dbReference>
<dbReference type="Pfam" id="PF02447">
    <property type="entry name" value="GntP_permease"/>
    <property type="match status" value="1"/>
</dbReference>
<dbReference type="InterPro" id="IPR003474">
    <property type="entry name" value="Glcn_transporter"/>
</dbReference>
<dbReference type="AlphaFoldDB" id="H1PXP9"/>
<dbReference type="GO" id="GO:0005886">
    <property type="term" value="C:plasma membrane"/>
    <property type="evidence" value="ECO:0007669"/>
    <property type="project" value="TreeGrafter"/>
</dbReference>
<feature type="transmembrane region" description="Helical" evidence="1">
    <location>
        <begin position="234"/>
        <end position="251"/>
    </location>
</feature>
<keyword evidence="1" id="KW-0472">Membrane</keyword>
<feature type="transmembrane region" description="Helical" evidence="1">
    <location>
        <begin position="297"/>
        <end position="319"/>
    </location>
</feature>
<evidence type="ECO:0000313" key="3">
    <source>
        <dbReference type="Proteomes" id="UP000003233"/>
    </source>
</evidence>
<protein>
    <recommendedName>
        <fullName evidence="4">Citrate transporter</fullName>
    </recommendedName>
</protein>
<feature type="transmembrane region" description="Helical" evidence="1">
    <location>
        <begin position="331"/>
        <end position="355"/>
    </location>
</feature>
<reference evidence="2 3" key="1">
    <citation type="submission" date="2012-07" db="EMBL/GenBank/DDBJ databases">
        <title>The Genome Sequence of Fusobacterium ulcerans 12_1B.</title>
        <authorList>
            <consortium name="The Broad Institute Genome Sequencing Platform"/>
            <person name="Earl A."/>
            <person name="Ward D."/>
            <person name="Feldgarden M."/>
            <person name="Gevers D."/>
            <person name="Strauss J."/>
            <person name="Ambrose C.E."/>
            <person name="Allen-Vercoe E."/>
            <person name="Walker B."/>
            <person name="Young S.K."/>
            <person name="Zeng Q."/>
            <person name="Gargeya S."/>
            <person name="Fitzgerald M."/>
            <person name="Haas B."/>
            <person name="Abouelleil A."/>
            <person name="Alvarado L."/>
            <person name="Arachchi H.M."/>
            <person name="Berlin A.M."/>
            <person name="Chapman S.B."/>
            <person name="Goldberg J."/>
            <person name="Griggs A."/>
            <person name="Gujja S."/>
            <person name="Hansen M."/>
            <person name="Howarth C."/>
            <person name="Imamovic A."/>
            <person name="Larimer J."/>
            <person name="McCowen C."/>
            <person name="Montmayeur A."/>
            <person name="Murphy C."/>
            <person name="Neiman D."/>
            <person name="Pearson M."/>
            <person name="Priest M."/>
            <person name="Roberts A."/>
            <person name="Saif S."/>
            <person name="Shea T."/>
            <person name="Sisk P."/>
            <person name="Sykes S."/>
            <person name="Wortman J."/>
            <person name="Nusbaum C."/>
            <person name="Birren B."/>
        </authorList>
    </citation>
    <scope>NUCLEOTIDE SEQUENCE [LARGE SCALE GENOMIC DNA]</scope>
    <source>
        <strain evidence="2 3">12_1B</strain>
    </source>
</reference>
<comment type="caution">
    <text evidence="2">The sequence shown here is derived from an EMBL/GenBank/DDBJ whole genome shotgun (WGS) entry which is preliminary data.</text>
</comment>
<dbReference type="PANTHER" id="PTHR30354:SF7">
    <property type="entry name" value="BLL7963 PROTEIN"/>
    <property type="match status" value="1"/>
</dbReference>
<dbReference type="BioCyc" id="FSP457404-HMP:GTSQ-3237-MONOMER"/>
<evidence type="ECO:0008006" key="4">
    <source>
        <dbReference type="Google" id="ProtNLM"/>
    </source>
</evidence>
<keyword evidence="1" id="KW-1133">Transmembrane helix</keyword>
<dbReference type="Proteomes" id="UP000003233">
    <property type="component" value="Unassembled WGS sequence"/>
</dbReference>
<keyword evidence="1" id="KW-0812">Transmembrane</keyword>
<feature type="transmembrane region" description="Helical" evidence="1">
    <location>
        <begin position="177"/>
        <end position="198"/>
    </location>
</feature>
<evidence type="ECO:0000313" key="2">
    <source>
        <dbReference type="EMBL" id="EHO78087.1"/>
    </source>
</evidence>
<dbReference type="HOGENOM" id="CLU_042638_1_1_0"/>
<feature type="transmembrane region" description="Helical" evidence="1">
    <location>
        <begin position="414"/>
        <end position="439"/>
    </location>
</feature>
<feature type="transmembrane region" description="Helical" evidence="1">
    <location>
        <begin position="7"/>
        <end position="37"/>
    </location>
</feature>
<evidence type="ECO:0000256" key="1">
    <source>
        <dbReference type="SAM" id="Phobius"/>
    </source>
</evidence>
<dbReference type="RefSeq" id="WP_008699079.1">
    <property type="nucleotide sequence ID" value="NZ_KE161010.1"/>
</dbReference>
<proteinExistence type="predicted"/>